<evidence type="ECO:0000259" key="1">
    <source>
        <dbReference type="Pfam" id="PF12146"/>
    </source>
</evidence>
<dbReference type="InterPro" id="IPR051044">
    <property type="entry name" value="MAG_DAG_Lipase"/>
</dbReference>
<dbReference type="Gene3D" id="3.40.50.1820">
    <property type="entry name" value="alpha/beta hydrolase"/>
    <property type="match status" value="1"/>
</dbReference>
<sequence>MRSVPRAPSTTAVATAVPIPIPIATVVAIDTVVVTVVVTEQETLVPVLPGAEPYRHEGGEVGVLLCHGFTGSPQSLRPWAEYLAERGLTVSLPLLPGHGTRWQDMQITGWQDWYAEVDRALSELTARCSQVFVFGLSMGGALALRLAARHGDAVAGLVLVNPANKVHGASAAVLPVARHLVPSIPGISSDIAKPGVREIAYDRVPLHAAYALRNLLRVVDGELPQVTQPLVLLHSTVDHVVPPVDSARILGRVSSTDVTEILLEQSYHVATLDHDAERIFKESHAFVCRFAPHIGEKGSSTGG</sequence>
<dbReference type="Pfam" id="PF12146">
    <property type="entry name" value="Hydrolase_4"/>
    <property type="match status" value="1"/>
</dbReference>
<dbReference type="AlphaFoldDB" id="E2Q0M3"/>
<dbReference type="SUPFAM" id="SSF53474">
    <property type="entry name" value="alpha/beta-Hydrolases"/>
    <property type="match status" value="1"/>
</dbReference>
<dbReference type="EC" id="3.1.1.1" evidence="2"/>
<accession>E2Q0M3</accession>
<reference evidence="2 3" key="1">
    <citation type="journal article" date="2010" name="Genome Biol. Evol.">
        <title>The sequence of a 1.8-mb bacterial linear plasmid reveals a rich evolutionary reservoir of secondary metabolic pathways.</title>
        <authorList>
            <person name="Medema M.H."/>
            <person name="Trefzer A."/>
            <person name="Kovalchuk A."/>
            <person name="van den Berg M."/>
            <person name="Mueller U."/>
            <person name="Heijne W."/>
            <person name="Wu L."/>
            <person name="Alam M.T."/>
            <person name="Ronning C.M."/>
            <person name="Nierman W.C."/>
            <person name="Bovenberg R.A.L."/>
            <person name="Breitling R."/>
            <person name="Takano E."/>
        </authorList>
    </citation>
    <scope>NUCLEOTIDE SEQUENCE [LARGE SCALE GENOMIC DNA]</scope>
    <source>
        <strain evidence="3">ATCC 27064 / DSM 738 / JCM 4710 / NBRC 13307 / NCIMB 12785 / NRRL 3585 / VKM Ac-602</strain>
    </source>
</reference>
<protein>
    <submittedName>
        <fullName evidence="2">Acylglycerol lipase</fullName>
        <ecNumber evidence="2">3.1.1.1</ecNumber>
    </submittedName>
</protein>
<dbReference type="EMBL" id="CM000913">
    <property type="protein sequence ID" value="EFG06416.1"/>
    <property type="molecule type" value="Genomic_DNA"/>
</dbReference>
<dbReference type="InterPro" id="IPR022742">
    <property type="entry name" value="Hydrolase_4"/>
</dbReference>
<evidence type="ECO:0000313" key="3">
    <source>
        <dbReference type="Proteomes" id="UP000002357"/>
    </source>
</evidence>
<proteinExistence type="predicted"/>
<dbReference type="Proteomes" id="UP000002357">
    <property type="component" value="Chromosome"/>
</dbReference>
<name>E2Q0M3_STRCL</name>
<dbReference type="PANTHER" id="PTHR11614">
    <property type="entry name" value="PHOSPHOLIPASE-RELATED"/>
    <property type="match status" value="1"/>
</dbReference>
<dbReference type="STRING" id="1901.BB341_21425"/>
<gene>
    <name evidence="2" type="ORF">SCLAV_1337</name>
</gene>
<dbReference type="GO" id="GO:0106435">
    <property type="term" value="F:carboxylesterase activity"/>
    <property type="evidence" value="ECO:0007669"/>
    <property type="project" value="UniProtKB-EC"/>
</dbReference>
<keyword evidence="2" id="KW-0378">Hydrolase</keyword>
<keyword evidence="3" id="KW-1185">Reference proteome</keyword>
<feature type="domain" description="Serine aminopeptidase S33" evidence="1">
    <location>
        <begin position="63"/>
        <end position="273"/>
    </location>
</feature>
<organism evidence="2 3">
    <name type="scientific">Streptomyces clavuligerus</name>
    <dbReference type="NCBI Taxonomy" id="1901"/>
    <lineage>
        <taxon>Bacteria</taxon>
        <taxon>Bacillati</taxon>
        <taxon>Actinomycetota</taxon>
        <taxon>Actinomycetes</taxon>
        <taxon>Kitasatosporales</taxon>
        <taxon>Streptomycetaceae</taxon>
        <taxon>Streptomyces</taxon>
    </lineage>
</organism>
<evidence type="ECO:0000313" key="2">
    <source>
        <dbReference type="EMBL" id="EFG06416.1"/>
    </source>
</evidence>
<dbReference type="eggNOG" id="COG1647">
    <property type="taxonomic scope" value="Bacteria"/>
</dbReference>
<dbReference type="InterPro" id="IPR029058">
    <property type="entry name" value="AB_hydrolase_fold"/>
</dbReference>